<dbReference type="AlphaFoldDB" id="A0A5J4KNB0"/>
<name>A0A5J4KNB0_9CHLR</name>
<feature type="region of interest" description="Disordered" evidence="1">
    <location>
        <begin position="1"/>
        <end position="21"/>
    </location>
</feature>
<reference evidence="2 3" key="1">
    <citation type="submission" date="2019-10" db="EMBL/GenBank/DDBJ databases">
        <title>Dictyobacter vulcani sp. nov., within the class Ktedonobacteria, isolated from soil of volcanic Mt. Zao.</title>
        <authorList>
            <person name="Zheng Y."/>
            <person name="Wang C.M."/>
            <person name="Sakai Y."/>
            <person name="Abe K."/>
            <person name="Yokota A."/>
            <person name="Yabe S."/>
        </authorList>
    </citation>
    <scope>NUCLEOTIDE SEQUENCE [LARGE SCALE GENOMIC DNA]</scope>
    <source>
        <strain evidence="2 3">W12</strain>
    </source>
</reference>
<feature type="region of interest" description="Disordered" evidence="1">
    <location>
        <begin position="42"/>
        <end position="98"/>
    </location>
</feature>
<gene>
    <name evidence="2" type="ORF">KDW_08480</name>
</gene>
<dbReference type="EMBL" id="BKZW01000001">
    <property type="protein sequence ID" value="GER86686.1"/>
    <property type="molecule type" value="Genomic_DNA"/>
</dbReference>
<comment type="caution">
    <text evidence="2">The sequence shown here is derived from an EMBL/GenBank/DDBJ whole genome shotgun (WGS) entry which is preliminary data.</text>
</comment>
<dbReference type="Proteomes" id="UP000326912">
    <property type="component" value="Unassembled WGS sequence"/>
</dbReference>
<accession>A0A5J4KNB0</accession>
<organism evidence="2 3">
    <name type="scientific">Dictyobacter vulcani</name>
    <dbReference type="NCBI Taxonomy" id="2607529"/>
    <lineage>
        <taxon>Bacteria</taxon>
        <taxon>Bacillati</taxon>
        <taxon>Chloroflexota</taxon>
        <taxon>Ktedonobacteria</taxon>
        <taxon>Ktedonobacterales</taxon>
        <taxon>Dictyobacteraceae</taxon>
        <taxon>Dictyobacter</taxon>
    </lineage>
</organism>
<dbReference type="RefSeq" id="WP_151754780.1">
    <property type="nucleotide sequence ID" value="NZ_BKZW01000001.1"/>
</dbReference>
<protein>
    <submittedName>
        <fullName evidence="2">Uncharacterized protein</fullName>
    </submittedName>
</protein>
<sequence>MSLSEYEKSLIPPPPVPNYTDTQEFADLVKENPAAAYTEGLGRAINASRQQRAPRPGFFGRLRSAFSNDEDPGAGAAVSRAPRPTAPSTSTEALPADYSIETQSAVGPRLNTSLMTPEQLRVRRMNLVEGLSSDGLHMNALCSSFSSSGSSLGRLPLLL</sequence>
<evidence type="ECO:0000313" key="3">
    <source>
        <dbReference type="Proteomes" id="UP000326912"/>
    </source>
</evidence>
<keyword evidence="3" id="KW-1185">Reference proteome</keyword>
<evidence type="ECO:0000256" key="1">
    <source>
        <dbReference type="SAM" id="MobiDB-lite"/>
    </source>
</evidence>
<evidence type="ECO:0000313" key="2">
    <source>
        <dbReference type="EMBL" id="GER86686.1"/>
    </source>
</evidence>
<proteinExistence type="predicted"/>